<evidence type="ECO:0000313" key="3">
    <source>
        <dbReference type="Proteomes" id="UP000237105"/>
    </source>
</evidence>
<comment type="caution">
    <text evidence="2">The sequence shown here is derived from an EMBL/GenBank/DDBJ whole genome shotgun (WGS) entry which is preliminary data.</text>
</comment>
<proteinExistence type="predicted"/>
<keyword evidence="3" id="KW-1185">Reference proteome</keyword>
<dbReference type="Proteomes" id="UP000237105">
    <property type="component" value="Unassembled WGS sequence"/>
</dbReference>
<dbReference type="PANTHER" id="PTHR47481">
    <property type="match status" value="1"/>
</dbReference>
<organism evidence="2 3">
    <name type="scientific">Parasponia andersonii</name>
    <name type="common">Sponia andersonii</name>
    <dbReference type="NCBI Taxonomy" id="3476"/>
    <lineage>
        <taxon>Eukaryota</taxon>
        <taxon>Viridiplantae</taxon>
        <taxon>Streptophyta</taxon>
        <taxon>Embryophyta</taxon>
        <taxon>Tracheophyta</taxon>
        <taxon>Spermatophyta</taxon>
        <taxon>Magnoliopsida</taxon>
        <taxon>eudicotyledons</taxon>
        <taxon>Gunneridae</taxon>
        <taxon>Pentapetalae</taxon>
        <taxon>rosids</taxon>
        <taxon>fabids</taxon>
        <taxon>Rosales</taxon>
        <taxon>Cannabaceae</taxon>
        <taxon>Parasponia</taxon>
    </lineage>
</organism>
<accession>A0A2P5ANN4</accession>
<gene>
    <name evidence="2" type="ORF">PanWU01x14_315630</name>
</gene>
<dbReference type="PANTHER" id="PTHR47481:SF31">
    <property type="entry name" value="OS01G0873500 PROTEIN"/>
    <property type="match status" value="1"/>
</dbReference>
<reference evidence="3" key="1">
    <citation type="submission" date="2016-06" db="EMBL/GenBank/DDBJ databases">
        <title>Parallel loss of symbiosis genes in relatives of nitrogen-fixing non-legume Parasponia.</title>
        <authorList>
            <person name="Van Velzen R."/>
            <person name="Holmer R."/>
            <person name="Bu F."/>
            <person name="Rutten L."/>
            <person name="Van Zeijl A."/>
            <person name="Liu W."/>
            <person name="Santuari L."/>
            <person name="Cao Q."/>
            <person name="Sharma T."/>
            <person name="Shen D."/>
            <person name="Roswanjaya Y."/>
            <person name="Wardhani T."/>
            <person name="Kalhor M.S."/>
            <person name="Jansen J."/>
            <person name="Van den Hoogen J."/>
            <person name="Gungor B."/>
            <person name="Hartog M."/>
            <person name="Hontelez J."/>
            <person name="Verver J."/>
            <person name="Yang W.-C."/>
            <person name="Schijlen E."/>
            <person name="Repin R."/>
            <person name="Schilthuizen M."/>
            <person name="Schranz E."/>
            <person name="Heidstra R."/>
            <person name="Miyata K."/>
            <person name="Fedorova E."/>
            <person name="Kohlen W."/>
            <person name="Bisseling T."/>
            <person name="Smit S."/>
            <person name="Geurts R."/>
        </authorList>
    </citation>
    <scope>NUCLEOTIDE SEQUENCE [LARGE SCALE GENOMIC DNA]</scope>
    <source>
        <strain evidence="3">cv. WU1-14</strain>
    </source>
</reference>
<evidence type="ECO:0000256" key="1">
    <source>
        <dbReference type="SAM" id="MobiDB-lite"/>
    </source>
</evidence>
<sequence length="118" mass="13007">MKSIVDSLSAAGQLISDDDLILYILVGLSQDHDPVVVTLTSRTDRSSLQEVQFLLQIQEMCSEQLNVSATFDLANPFANPAAHLHRTLNLCGSPTTQVFSNTNSYGRPPNSFRRRSRG</sequence>
<dbReference type="AlphaFoldDB" id="A0A2P5ANN4"/>
<protein>
    <submittedName>
        <fullName evidence="2">Uncharacterized protein</fullName>
    </submittedName>
</protein>
<evidence type="ECO:0000313" key="2">
    <source>
        <dbReference type="EMBL" id="PON38061.1"/>
    </source>
</evidence>
<feature type="region of interest" description="Disordered" evidence="1">
    <location>
        <begin position="97"/>
        <end position="118"/>
    </location>
</feature>
<name>A0A2P5ANN4_PARAD</name>
<dbReference type="EMBL" id="JXTB01000507">
    <property type="protein sequence ID" value="PON38061.1"/>
    <property type="molecule type" value="Genomic_DNA"/>
</dbReference>